<dbReference type="AlphaFoldDB" id="F4LVV6"/>
<feature type="domain" description="PTS EIIA type-2" evidence="5">
    <location>
        <begin position="863"/>
        <end position="1001"/>
    </location>
</feature>
<evidence type="ECO:0000259" key="4">
    <source>
        <dbReference type="PROSITE" id="PS50045"/>
    </source>
</evidence>
<dbReference type="SUPFAM" id="SSF52540">
    <property type="entry name" value="P-loop containing nucleoside triphosphate hydrolases"/>
    <property type="match status" value="1"/>
</dbReference>
<feature type="domain" description="Sigma-54 factor interaction" evidence="4">
    <location>
        <begin position="147"/>
        <end position="381"/>
    </location>
</feature>
<name>F4LVV6_TEPAE</name>
<dbReference type="Pfam" id="PF00874">
    <property type="entry name" value="PRD"/>
    <property type="match status" value="1"/>
</dbReference>
<protein>
    <submittedName>
        <fullName evidence="8">PTS system transcriptional activator</fullName>
    </submittedName>
</protein>
<evidence type="ECO:0000256" key="1">
    <source>
        <dbReference type="ARBA" id="ARBA00022679"/>
    </source>
</evidence>
<dbReference type="InterPro" id="IPR003593">
    <property type="entry name" value="AAA+_ATPase"/>
</dbReference>
<dbReference type="Pfam" id="PF00158">
    <property type="entry name" value="Sigma54_activat"/>
    <property type="match status" value="1"/>
</dbReference>
<gene>
    <name evidence="8" type="ordered locus">TEPIRE1_0671</name>
</gene>
<dbReference type="eggNOG" id="COG3933">
    <property type="taxonomic scope" value="Bacteria"/>
</dbReference>
<dbReference type="Gene3D" id="3.40.930.10">
    <property type="entry name" value="Mannitol-specific EII, Chain A"/>
    <property type="match status" value="1"/>
</dbReference>
<dbReference type="Pfam" id="PF04552">
    <property type="entry name" value="Sigma54_DBD"/>
    <property type="match status" value="1"/>
</dbReference>
<dbReference type="Proteomes" id="UP000010802">
    <property type="component" value="Chromosome"/>
</dbReference>
<dbReference type="PROSITE" id="PS51094">
    <property type="entry name" value="PTS_EIIA_TYPE_2"/>
    <property type="match status" value="1"/>
</dbReference>
<dbReference type="eggNOG" id="COG1221">
    <property type="taxonomic scope" value="Bacteria"/>
</dbReference>
<dbReference type="GO" id="GO:0016740">
    <property type="term" value="F:transferase activity"/>
    <property type="evidence" value="ECO:0007669"/>
    <property type="project" value="UniProtKB-KW"/>
</dbReference>
<dbReference type="STRING" id="1209989.TepRe1_0615"/>
<organism evidence="8 9">
    <name type="scientific">Tepidanaerobacter acetatoxydans (strain DSM 21804 / JCM 16047 / Re1)</name>
    <dbReference type="NCBI Taxonomy" id="1209989"/>
    <lineage>
        <taxon>Bacteria</taxon>
        <taxon>Bacillati</taxon>
        <taxon>Bacillota</taxon>
        <taxon>Clostridia</taxon>
        <taxon>Thermosediminibacterales</taxon>
        <taxon>Tepidanaerobacteraceae</taxon>
        <taxon>Tepidanaerobacter</taxon>
    </lineage>
</organism>
<dbReference type="InterPro" id="IPR002178">
    <property type="entry name" value="PTS_EIIA_type-2_dom"/>
</dbReference>
<dbReference type="CDD" id="cd00211">
    <property type="entry name" value="PTS_IIA_fru"/>
    <property type="match status" value="1"/>
</dbReference>
<dbReference type="EMBL" id="HF563609">
    <property type="protein sequence ID" value="CDI40445.1"/>
    <property type="molecule type" value="Genomic_DNA"/>
</dbReference>
<dbReference type="Gene3D" id="1.10.1790.10">
    <property type="entry name" value="PRD domain"/>
    <property type="match status" value="1"/>
</dbReference>
<dbReference type="Gene3D" id="3.40.50.300">
    <property type="entry name" value="P-loop containing nucleotide triphosphate hydrolases"/>
    <property type="match status" value="1"/>
</dbReference>
<evidence type="ECO:0000259" key="5">
    <source>
        <dbReference type="PROSITE" id="PS51094"/>
    </source>
</evidence>
<dbReference type="SMART" id="SM00382">
    <property type="entry name" value="AAA"/>
    <property type="match status" value="1"/>
</dbReference>
<dbReference type="InterPro" id="IPR025943">
    <property type="entry name" value="Sigma_54_int_dom_ATP-bd_2"/>
</dbReference>
<dbReference type="GO" id="GO:0001216">
    <property type="term" value="F:DNA-binding transcription activator activity"/>
    <property type="evidence" value="ECO:0007669"/>
    <property type="project" value="InterPro"/>
</dbReference>
<dbReference type="PANTHER" id="PTHR32071">
    <property type="entry name" value="TRANSCRIPTIONAL REGULATORY PROTEIN"/>
    <property type="match status" value="1"/>
</dbReference>
<accession>F4LVV6</accession>
<dbReference type="GO" id="GO:0016020">
    <property type="term" value="C:membrane"/>
    <property type="evidence" value="ECO:0007669"/>
    <property type="project" value="InterPro"/>
</dbReference>
<feature type="domain" description="PTS EIIA type-4" evidence="6">
    <location>
        <begin position="614"/>
        <end position="736"/>
    </location>
</feature>
<dbReference type="Gene3D" id="1.10.10.60">
    <property type="entry name" value="Homeodomain-like"/>
    <property type="match status" value="1"/>
</dbReference>
<dbReference type="CDD" id="cd00009">
    <property type="entry name" value="AAA"/>
    <property type="match status" value="1"/>
</dbReference>
<dbReference type="InterPro" id="IPR016152">
    <property type="entry name" value="PTrfase/Anion_transptr"/>
</dbReference>
<dbReference type="GO" id="GO:0005524">
    <property type="term" value="F:ATP binding"/>
    <property type="evidence" value="ECO:0007669"/>
    <property type="project" value="UniProtKB-KW"/>
</dbReference>
<evidence type="ECO:0000256" key="2">
    <source>
        <dbReference type="ARBA" id="ARBA00022741"/>
    </source>
</evidence>
<dbReference type="SUPFAM" id="SSF55804">
    <property type="entry name" value="Phoshotransferase/anion transport protein"/>
    <property type="match status" value="1"/>
</dbReference>
<evidence type="ECO:0000259" key="6">
    <source>
        <dbReference type="PROSITE" id="PS51096"/>
    </source>
</evidence>
<dbReference type="InterPro" id="IPR036662">
    <property type="entry name" value="PTS_EIIA_man-typ_sf"/>
</dbReference>
<dbReference type="eggNOG" id="COG1762">
    <property type="taxonomic scope" value="Bacteria"/>
</dbReference>
<keyword evidence="3" id="KW-0067">ATP-binding</keyword>
<dbReference type="SUPFAM" id="SSF63520">
    <property type="entry name" value="PTS-regulatory domain, PRD"/>
    <property type="match status" value="1"/>
</dbReference>
<dbReference type="InterPro" id="IPR011608">
    <property type="entry name" value="PRD"/>
</dbReference>
<dbReference type="InterPro" id="IPR036634">
    <property type="entry name" value="PRD_sf"/>
</dbReference>
<evidence type="ECO:0000313" key="9">
    <source>
        <dbReference type="Proteomes" id="UP000010802"/>
    </source>
</evidence>
<dbReference type="KEGG" id="tae:TepiRe1_0671"/>
<dbReference type="SUPFAM" id="SSF53062">
    <property type="entry name" value="PTS system fructose IIA component-like"/>
    <property type="match status" value="1"/>
</dbReference>
<keyword evidence="1" id="KW-0808">Transferase</keyword>
<sequence length="1001" mass="111894">MKGDEFVKEKLKNLIKTEDKKNPYTDEQLAEILNLRRDAVTVLRGELNIPDSRERRKPYLTQEIKEILSKSSNISNRQLTKIIQDRGFDVSRFLVSQTRDEIERDAAETAPKEIGRAQYSDDVRQKINRNFQNMPKCPEELTAFRSIVGFDGSLKPQIQQAKAAILYPPRGLHTLILGATGVGKSNLAEAMYDYAIEVGVLPDKAPFVIFNCADYAENPQLLLSQLFGHAKGSYTGAAEAKEGLVEKADGGILFLDEVHRLPPEGQELLYYLMDKGKFRRMGETEAERTANVLIIAATTEDIESALLLTFRRRIPMTIELPPLSGRPLDERYSILRNFFNEEANRIGVKVKVTQEALRALLLYDCPGNIGQLRSDVQVACARSFLTYVGGQKDYIEVDLTDLPAHVRRGLLKIENRKPEAENFLKGDLLAIPGQIDIKVGPKENLYALPREIYQYIEERFQELEKQGLKQDVINRVIGGELEIKFQQLIRQVETSHQTLAKQDLVGIVGQNVVEMAEKVTRIAERRLGKTDDQLFYCLAIHLSATLERIELGKPIVNPRLDRIKSEYKLEYSIAGEMVRHIEALSGYKLPPDEIGFIAMYLRTITKPIDIKKGRVGVVVLSHGRVAQGMADVANRLLGVNHAVGIEMSLDEKPESALQRTIEAVKKVDEGKGVLLLVDMGSLITFDEIITKKTGIPTKTVGRVDTVMVLEAVRRAILPDSQLDEIVEIIDKDKIGLGRFIPSDIAAKDKRAIITLCITGEGTAVKIKRLIEKMLPGIEKEVEIIPVGIAGDEDISKKIERLKSEYDVAAIVGSINPQDDFIPFIPVEEIVNGNAVGKLKNIIGNVLPQESPINDPIVKLPLASAIHEELIEIEPDYKTKNEALDGLAKILVKGGYVKEGFLLDVYKREIMGPTLIEGKYAIPHGNPENVIKPAIAIAILKEPVEWLEGNAVDLVFMLAVNEQSKDIVLNLYKLFQNPKFVPSLQVSRSSKEAKNIILELLF</sequence>
<evidence type="ECO:0000256" key="3">
    <source>
        <dbReference type="ARBA" id="ARBA00022840"/>
    </source>
</evidence>
<proteinExistence type="predicted"/>
<dbReference type="Pfam" id="PF00359">
    <property type="entry name" value="PTS_EIIA_2"/>
    <property type="match status" value="1"/>
</dbReference>
<evidence type="ECO:0000313" key="8">
    <source>
        <dbReference type="EMBL" id="CDI40445.1"/>
    </source>
</evidence>
<dbReference type="KEGG" id="tep:TepRe1_0615"/>
<evidence type="ECO:0000259" key="7">
    <source>
        <dbReference type="PROSITE" id="PS51372"/>
    </source>
</evidence>
<dbReference type="GO" id="GO:0009401">
    <property type="term" value="P:phosphoenolpyruvate-dependent sugar phosphotransferase system"/>
    <property type="evidence" value="ECO:0007669"/>
    <property type="project" value="InterPro"/>
</dbReference>
<dbReference type="InterPro" id="IPR027417">
    <property type="entry name" value="P-loop_NTPase"/>
</dbReference>
<dbReference type="PROSITE" id="PS51372">
    <property type="entry name" value="PRD_2"/>
    <property type="match status" value="1"/>
</dbReference>
<keyword evidence="9" id="KW-1185">Reference proteome</keyword>
<dbReference type="Gene3D" id="3.40.50.510">
    <property type="entry name" value="Phosphotransferase system, mannose-type IIA component"/>
    <property type="match status" value="1"/>
</dbReference>
<reference evidence="9" key="1">
    <citation type="journal article" date="2013" name="Genome Announc.">
        <title>First genome sequence of a syntrophic acetate-oxidizing bacterium, Tepidanaerobacter acetatoxydans strain Re1.</title>
        <authorList>
            <person name="Manzoor S."/>
            <person name="Bongcam-Rudloff E."/>
            <person name="Schnurer A."/>
            <person name="Muller B."/>
        </authorList>
    </citation>
    <scope>NUCLEOTIDE SEQUENCE [LARGE SCALE GENOMIC DNA]</scope>
    <source>
        <strain evidence="9">Re1</strain>
    </source>
</reference>
<dbReference type="PROSITE" id="PS00676">
    <property type="entry name" value="SIGMA54_INTERACT_2"/>
    <property type="match status" value="1"/>
</dbReference>
<dbReference type="PROSITE" id="PS50045">
    <property type="entry name" value="SIGMA54_INTERACT_4"/>
    <property type="match status" value="1"/>
</dbReference>
<keyword evidence="2" id="KW-0547">Nucleotide-binding</keyword>
<dbReference type="HOGENOM" id="CLU_014204_1_1_9"/>
<dbReference type="Pfam" id="PF03610">
    <property type="entry name" value="EIIA-man"/>
    <property type="match status" value="1"/>
</dbReference>
<dbReference type="PROSITE" id="PS51096">
    <property type="entry name" value="PTS_EIIA_TYPE_4"/>
    <property type="match status" value="1"/>
</dbReference>
<feature type="domain" description="PRD" evidence="7">
    <location>
        <begin position="507"/>
        <end position="611"/>
    </location>
</feature>
<dbReference type="PANTHER" id="PTHR32071:SF38">
    <property type="entry name" value="PSP OPERON TRANSCRIPTIONAL ACTIVATOR"/>
    <property type="match status" value="1"/>
</dbReference>
<dbReference type="InterPro" id="IPR004701">
    <property type="entry name" value="PTS_EIIA_man-typ"/>
</dbReference>
<dbReference type="InterPro" id="IPR002078">
    <property type="entry name" value="Sigma_54_int"/>
</dbReference>
<dbReference type="InterPro" id="IPR007634">
    <property type="entry name" value="RNA_pol_sigma_54_DNA-bd"/>
</dbReference>
<dbReference type="eggNOG" id="COG1508">
    <property type="taxonomic scope" value="Bacteria"/>
</dbReference>